<keyword evidence="3" id="KW-1185">Reference proteome</keyword>
<dbReference type="SUPFAM" id="SSF50630">
    <property type="entry name" value="Acid proteases"/>
    <property type="match status" value="1"/>
</dbReference>
<feature type="compositionally biased region" description="Basic and acidic residues" evidence="1">
    <location>
        <begin position="263"/>
        <end position="277"/>
    </location>
</feature>
<sequence>MMDRSMIDAGSGGALMDKKPATVRHLISNMVSNTQQFGIKEADPSRKVNKVSAIDNLRLENQLTELTSLVRQLVVGQHQPSIVARICGICTFMEHPINMWPTLQETESDHPESVGAIGGYQYKKQSYQSRQFDNQQSRRQQFWPNSSQGSYVAQRFGFAPGVPPNKGNFPSLEDLMKQLATSKLEFQQSMNSSNMQFQQNMSVTIQDLKTQATKNQLINHHQLAGSKNLPSQTILNPRGNVSVVSLRSGRELQVVSQQGPRPTDADIKPDADSKDKSISLSFPTRTLSTKKPEYDEKLLKMFRKVEINIPLLDTIKQIPKYTKFLKELCVHKRKNMKGGVELGGIVSTLTRNDDIIVGSQQVLPKKCRDPEIFSITCTIGNYNFVDAMLDLGASISFMPTSIYKYLNFGDLKPTMMTIQLANRSVIQPMGVLEDVPVQVNELTFPADFYVLDMEDETSEKGSTLILGRPFFYDCENKD</sequence>
<evidence type="ECO:0000313" key="3">
    <source>
        <dbReference type="Proteomes" id="UP000257109"/>
    </source>
</evidence>
<dbReference type="CDD" id="cd00303">
    <property type="entry name" value="retropepsin_like"/>
    <property type="match status" value="1"/>
</dbReference>
<dbReference type="PANTHER" id="PTHR33067">
    <property type="entry name" value="RNA-DIRECTED DNA POLYMERASE-RELATED"/>
    <property type="match status" value="1"/>
</dbReference>
<evidence type="ECO:0008006" key="4">
    <source>
        <dbReference type="Google" id="ProtNLM"/>
    </source>
</evidence>
<dbReference type="Gene3D" id="2.40.70.10">
    <property type="entry name" value="Acid Proteases"/>
    <property type="match status" value="1"/>
</dbReference>
<dbReference type="AlphaFoldDB" id="A0A371G123"/>
<accession>A0A371G123</accession>
<proteinExistence type="predicted"/>
<name>A0A371G123_MUCPR</name>
<feature type="region of interest" description="Disordered" evidence="1">
    <location>
        <begin position="253"/>
        <end position="279"/>
    </location>
</feature>
<dbReference type="Pfam" id="PF13650">
    <property type="entry name" value="Asp_protease_2"/>
    <property type="match status" value="1"/>
</dbReference>
<reference evidence="2" key="1">
    <citation type="submission" date="2018-05" db="EMBL/GenBank/DDBJ databases">
        <title>Draft genome of Mucuna pruriens seed.</title>
        <authorList>
            <person name="Nnadi N.E."/>
            <person name="Vos R."/>
            <person name="Hasami M.H."/>
            <person name="Devisetty U.K."/>
            <person name="Aguiy J.C."/>
        </authorList>
    </citation>
    <scope>NUCLEOTIDE SEQUENCE [LARGE SCALE GENOMIC DNA]</scope>
    <source>
        <strain evidence="2">JCA_2017</strain>
    </source>
</reference>
<dbReference type="InterPro" id="IPR021109">
    <property type="entry name" value="Peptidase_aspartic_dom_sf"/>
</dbReference>
<dbReference type="PANTHER" id="PTHR33067:SF15">
    <property type="entry name" value="RNA-DIRECTED DNA POLYMERASE"/>
    <property type="match status" value="1"/>
</dbReference>
<evidence type="ECO:0000313" key="2">
    <source>
        <dbReference type="EMBL" id="RDX84232.1"/>
    </source>
</evidence>
<evidence type="ECO:0000256" key="1">
    <source>
        <dbReference type="SAM" id="MobiDB-lite"/>
    </source>
</evidence>
<comment type="caution">
    <text evidence="2">The sequence shown here is derived from an EMBL/GenBank/DDBJ whole genome shotgun (WGS) entry which is preliminary data.</text>
</comment>
<organism evidence="2 3">
    <name type="scientific">Mucuna pruriens</name>
    <name type="common">Velvet bean</name>
    <name type="synonym">Dolichos pruriens</name>
    <dbReference type="NCBI Taxonomy" id="157652"/>
    <lineage>
        <taxon>Eukaryota</taxon>
        <taxon>Viridiplantae</taxon>
        <taxon>Streptophyta</taxon>
        <taxon>Embryophyta</taxon>
        <taxon>Tracheophyta</taxon>
        <taxon>Spermatophyta</taxon>
        <taxon>Magnoliopsida</taxon>
        <taxon>eudicotyledons</taxon>
        <taxon>Gunneridae</taxon>
        <taxon>Pentapetalae</taxon>
        <taxon>rosids</taxon>
        <taxon>fabids</taxon>
        <taxon>Fabales</taxon>
        <taxon>Fabaceae</taxon>
        <taxon>Papilionoideae</taxon>
        <taxon>50 kb inversion clade</taxon>
        <taxon>NPAAA clade</taxon>
        <taxon>indigoferoid/millettioid clade</taxon>
        <taxon>Phaseoleae</taxon>
        <taxon>Mucuna</taxon>
    </lineage>
</organism>
<dbReference type="Proteomes" id="UP000257109">
    <property type="component" value="Unassembled WGS sequence"/>
</dbReference>
<gene>
    <name evidence="2" type="ORF">CR513_34747</name>
</gene>
<protein>
    <recommendedName>
        <fullName evidence="4">Aspartic peptidase DDI1-type domain-containing protein</fullName>
    </recommendedName>
</protein>
<dbReference type="EMBL" id="QJKJ01007109">
    <property type="protein sequence ID" value="RDX84232.1"/>
    <property type="molecule type" value="Genomic_DNA"/>
</dbReference>
<feature type="non-terminal residue" evidence="2">
    <location>
        <position position="1"/>
    </location>
</feature>
<dbReference type="OrthoDB" id="1000529at2759"/>